<feature type="transmembrane region" description="Helical" evidence="1">
    <location>
        <begin position="76"/>
        <end position="96"/>
    </location>
</feature>
<evidence type="ECO:0000313" key="3">
    <source>
        <dbReference type="Proteomes" id="UP000221024"/>
    </source>
</evidence>
<dbReference type="AlphaFoldDB" id="A0A2H3NIV0"/>
<keyword evidence="3" id="KW-1185">Reference proteome</keyword>
<evidence type="ECO:0000256" key="1">
    <source>
        <dbReference type="SAM" id="Phobius"/>
    </source>
</evidence>
<dbReference type="Proteomes" id="UP000221024">
    <property type="component" value="Unassembled WGS sequence"/>
</dbReference>
<gene>
    <name evidence="2" type="ORF">CRI93_13145</name>
</gene>
<feature type="transmembrane region" description="Helical" evidence="1">
    <location>
        <begin position="108"/>
        <end position="128"/>
    </location>
</feature>
<reference evidence="2 3" key="1">
    <citation type="submission" date="2017-10" db="EMBL/GenBank/DDBJ databases">
        <title>Draft genome of Longimonas halophila.</title>
        <authorList>
            <person name="Goh K.M."/>
            <person name="Shamsir M.S."/>
            <person name="Lim S.W."/>
        </authorList>
    </citation>
    <scope>NUCLEOTIDE SEQUENCE [LARGE SCALE GENOMIC DNA]</scope>
    <source>
        <strain evidence="2 3">KCTC 42399</strain>
    </source>
</reference>
<evidence type="ECO:0000313" key="2">
    <source>
        <dbReference type="EMBL" id="PEN05454.1"/>
    </source>
</evidence>
<keyword evidence="1" id="KW-0812">Transmembrane</keyword>
<dbReference type="RefSeq" id="WP_098063103.1">
    <property type="nucleotide sequence ID" value="NZ_PDEP01000014.1"/>
</dbReference>
<sequence length="132" mass="14327">MKNTNIVFQSSKIFVTAVTFISLLRELPISNDFLWISTGMSPILHTNSTVSWILLGVEMIFIAGLWTDMANRFTGILAYCIAGVGILSASLIVFLSHVSSCALLPAGVLPEMLLAQKLLFAGAVVIAVRTRR</sequence>
<keyword evidence="1" id="KW-0472">Membrane</keyword>
<accession>A0A2H3NIV0</accession>
<feature type="transmembrane region" description="Helical" evidence="1">
    <location>
        <begin position="12"/>
        <end position="29"/>
    </location>
</feature>
<protein>
    <submittedName>
        <fullName evidence="2">Uncharacterized protein</fullName>
    </submittedName>
</protein>
<keyword evidence="1" id="KW-1133">Transmembrane helix</keyword>
<name>A0A2H3NIV0_9BACT</name>
<feature type="transmembrane region" description="Helical" evidence="1">
    <location>
        <begin position="49"/>
        <end position="67"/>
    </location>
</feature>
<organism evidence="2 3">
    <name type="scientific">Longimonas halophila</name>
    <dbReference type="NCBI Taxonomy" id="1469170"/>
    <lineage>
        <taxon>Bacteria</taxon>
        <taxon>Pseudomonadati</taxon>
        <taxon>Rhodothermota</taxon>
        <taxon>Rhodothermia</taxon>
        <taxon>Rhodothermales</taxon>
        <taxon>Salisaetaceae</taxon>
        <taxon>Longimonas</taxon>
    </lineage>
</organism>
<comment type="caution">
    <text evidence="2">The sequence shown here is derived from an EMBL/GenBank/DDBJ whole genome shotgun (WGS) entry which is preliminary data.</text>
</comment>
<dbReference type="EMBL" id="PDEP01000014">
    <property type="protein sequence ID" value="PEN05454.1"/>
    <property type="molecule type" value="Genomic_DNA"/>
</dbReference>
<proteinExistence type="predicted"/>